<dbReference type="PANTHER" id="PTHR13812">
    <property type="entry name" value="KETIMINE REDUCTASE MU-CRYSTALLIN"/>
    <property type="match status" value="1"/>
</dbReference>
<gene>
    <name evidence="1" type="ORF">CVO77_13060</name>
</gene>
<dbReference type="SUPFAM" id="SSF51735">
    <property type="entry name" value="NAD(P)-binding Rossmann-fold domains"/>
    <property type="match status" value="1"/>
</dbReference>
<dbReference type="AlphaFoldDB" id="A0A2S8B0Y8"/>
<proteinExistence type="predicted"/>
<name>A0A2S8B0Y8_9SPHN</name>
<organism evidence="1 2">
    <name type="scientific">Sphingopyxis lindanitolerans</name>
    <dbReference type="NCBI Taxonomy" id="2054227"/>
    <lineage>
        <taxon>Bacteria</taxon>
        <taxon>Pseudomonadati</taxon>
        <taxon>Pseudomonadota</taxon>
        <taxon>Alphaproteobacteria</taxon>
        <taxon>Sphingomonadales</taxon>
        <taxon>Sphingomonadaceae</taxon>
        <taxon>Sphingopyxis</taxon>
    </lineage>
</organism>
<dbReference type="GO" id="GO:0005737">
    <property type="term" value="C:cytoplasm"/>
    <property type="evidence" value="ECO:0007669"/>
    <property type="project" value="TreeGrafter"/>
</dbReference>
<dbReference type="EMBL" id="PHFW01000003">
    <property type="protein sequence ID" value="PQM26026.1"/>
    <property type="molecule type" value="Genomic_DNA"/>
</dbReference>
<evidence type="ECO:0000313" key="1">
    <source>
        <dbReference type="EMBL" id="PQM26026.1"/>
    </source>
</evidence>
<dbReference type="PIRSF" id="PIRSF001439">
    <property type="entry name" value="CryM"/>
    <property type="match status" value="1"/>
</dbReference>
<accession>A0A2S8B0Y8</accession>
<dbReference type="InterPro" id="IPR036291">
    <property type="entry name" value="NAD(P)-bd_dom_sf"/>
</dbReference>
<evidence type="ECO:0000313" key="2">
    <source>
        <dbReference type="Proteomes" id="UP000238954"/>
    </source>
</evidence>
<dbReference type="Gene3D" id="3.40.50.720">
    <property type="entry name" value="NAD(P)-binding Rossmann-like Domain"/>
    <property type="match status" value="1"/>
</dbReference>
<protein>
    <submittedName>
        <fullName evidence="1">Ornithine cyclodeaminase</fullName>
    </submittedName>
</protein>
<dbReference type="InterPro" id="IPR003462">
    <property type="entry name" value="ODC_Mu_crystall"/>
</dbReference>
<comment type="caution">
    <text evidence="1">The sequence shown here is derived from an EMBL/GenBank/DDBJ whole genome shotgun (WGS) entry which is preliminary data.</text>
</comment>
<sequence>MSDIVWITEQDVVSLLSLPEAIEALRVGLREEAAGRAENMVKTHVIWGDYATMHAIGAVFEGKGVAGTKTWAHTPGGAMPLLVIIDSNDGSVLAIIEAFALGQMRTGGISGLATSLMAKADARRMAMIGAGKQSMTQIAAVAAVRPLDRIAIWSPTAAKREQLAAKTEDALGIEAIAAATLEEALDGAEVVTLATRATTPFLKSSMLPRGVHLNAVGAITPERAEFEYDLLDRAAVIAADSVPQARKLSREFNEAFGADEDGWKHVRPLSELVAEEATRSADADLSVFKAMGMGISDLSLGFTILKLAQAAGLGRVIPSPVRISPRLTKSSNEGS</sequence>
<dbReference type="OrthoDB" id="9785971at2"/>
<dbReference type="PANTHER" id="PTHR13812:SF19">
    <property type="entry name" value="KETIMINE REDUCTASE MU-CRYSTALLIN"/>
    <property type="match status" value="1"/>
</dbReference>
<dbReference type="Gene3D" id="3.30.1780.10">
    <property type="entry name" value="ornithine cyclodeaminase, domain 1"/>
    <property type="match status" value="1"/>
</dbReference>
<dbReference type="InterPro" id="IPR023401">
    <property type="entry name" value="ODC_N"/>
</dbReference>
<keyword evidence="2" id="KW-1185">Reference proteome</keyword>
<dbReference type="RefSeq" id="WP_105999407.1">
    <property type="nucleotide sequence ID" value="NZ_CM009578.1"/>
</dbReference>
<reference evidence="2" key="1">
    <citation type="submission" date="2017-11" db="EMBL/GenBank/DDBJ databases">
        <title>The complete genome sequence of Sphingopyxis pomeranensis sp. nov. strain WS5A3p.</title>
        <authorList>
            <person name="Kaminski M.A."/>
        </authorList>
    </citation>
    <scope>NUCLEOTIDE SEQUENCE [LARGE SCALE GENOMIC DNA]</scope>
    <source>
        <strain evidence="2">WS5A3p</strain>
    </source>
</reference>
<dbReference type="Proteomes" id="UP000238954">
    <property type="component" value="Chromosome"/>
</dbReference>
<dbReference type="Pfam" id="PF02423">
    <property type="entry name" value="OCD_Mu_crystall"/>
    <property type="match status" value="1"/>
</dbReference>